<sequence>MKRLFGVIIRTYIKYNKKFNFKFFIPETLEMLNCFEMNCRPALLTMLNTSIKEFKNLETQEKVVNLLEASKTLGL</sequence>
<accession>A0ACB1B1L8</accession>
<keyword evidence="2" id="KW-1185">Reference proteome</keyword>
<evidence type="ECO:0000313" key="1">
    <source>
        <dbReference type="EMBL" id="CAK5118187.1"/>
    </source>
</evidence>
<gene>
    <name evidence="1" type="ORF">MENTE1834_LOCUS46214</name>
</gene>
<evidence type="ECO:0000313" key="2">
    <source>
        <dbReference type="Proteomes" id="UP001497535"/>
    </source>
</evidence>
<proteinExistence type="predicted"/>
<comment type="caution">
    <text evidence="1">The sequence shown here is derived from an EMBL/GenBank/DDBJ whole genome shotgun (WGS) entry which is preliminary data.</text>
</comment>
<dbReference type="EMBL" id="CAVMJV010000162">
    <property type="protein sequence ID" value="CAK5118187.1"/>
    <property type="molecule type" value="Genomic_DNA"/>
</dbReference>
<dbReference type="Proteomes" id="UP001497535">
    <property type="component" value="Unassembled WGS sequence"/>
</dbReference>
<protein>
    <submittedName>
        <fullName evidence="1">Uncharacterized protein</fullName>
    </submittedName>
</protein>
<reference evidence="1" key="1">
    <citation type="submission" date="2023-11" db="EMBL/GenBank/DDBJ databases">
        <authorList>
            <person name="Poullet M."/>
        </authorList>
    </citation>
    <scope>NUCLEOTIDE SEQUENCE</scope>
    <source>
        <strain evidence="1">E1834</strain>
    </source>
</reference>
<name>A0ACB1B1L8_MELEN</name>
<organism evidence="1 2">
    <name type="scientific">Meloidogyne enterolobii</name>
    <name type="common">Root-knot nematode worm</name>
    <name type="synonym">Meloidogyne mayaguensis</name>
    <dbReference type="NCBI Taxonomy" id="390850"/>
    <lineage>
        <taxon>Eukaryota</taxon>
        <taxon>Metazoa</taxon>
        <taxon>Ecdysozoa</taxon>
        <taxon>Nematoda</taxon>
        <taxon>Chromadorea</taxon>
        <taxon>Rhabditida</taxon>
        <taxon>Tylenchina</taxon>
        <taxon>Tylenchomorpha</taxon>
        <taxon>Tylenchoidea</taxon>
        <taxon>Meloidogynidae</taxon>
        <taxon>Meloidogyninae</taxon>
        <taxon>Meloidogyne</taxon>
    </lineage>
</organism>